<proteinExistence type="predicted"/>
<dbReference type="Proteomes" id="UP000001025">
    <property type="component" value="Chromosome"/>
</dbReference>
<keyword evidence="2" id="KW-1185">Reference proteome</keyword>
<protein>
    <submittedName>
        <fullName evidence="1">Uncharacterized protein</fullName>
    </submittedName>
</protein>
<name>Q7URQ9_RHOBA</name>
<organism evidence="1 2">
    <name type="scientific">Rhodopirellula baltica (strain DSM 10527 / NCIMB 13988 / SH1)</name>
    <dbReference type="NCBI Taxonomy" id="243090"/>
    <lineage>
        <taxon>Bacteria</taxon>
        <taxon>Pseudomonadati</taxon>
        <taxon>Planctomycetota</taxon>
        <taxon>Planctomycetia</taxon>
        <taxon>Pirellulales</taxon>
        <taxon>Pirellulaceae</taxon>
        <taxon>Rhodopirellula</taxon>
    </lineage>
</organism>
<dbReference type="KEGG" id="rba:RB5505"/>
<dbReference type="AlphaFoldDB" id="Q7URQ9"/>
<dbReference type="EnsemblBacteria" id="CAD74279">
    <property type="protein sequence ID" value="CAD74279"/>
    <property type="gene ID" value="RB5505"/>
</dbReference>
<evidence type="ECO:0000313" key="2">
    <source>
        <dbReference type="Proteomes" id="UP000001025"/>
    </source>
</evidence>
<reference evidence="1 2" key="1">
    <citation type="journal article" date="2003" name="Proc. Natl. Acad. Sci. U.S.A.">
        <title>Complete genome sequence of the marine planctomycete Pirellula sp. strain 1.</title>
        <authorList>
            <person name="Gloeckner F.O."/>
            <person name="Kube M."/>
            <person name="Bauer M."/>
            <person name="Teeling H."/>
            <person name="Lombardot T."/>
            <person name="Ludwig W."/>
            <person name="Gade D."/>
            <person name="Beck A."/>
            <person name="Borzym K."/>
            <person name="Heitmann K."/>
            <person name="Rabus R."/>
            <person name="Schlesner H."/>
            <person name="Amann R."/>
            <person name="Reinhardt R."/>
        </authorList>
    </citation>
    <scope>NUCLEOTIDE SEQUENCE [LARGE SCALE GENOMIC DNA]</scope>
    <source>
        <strain evidence="2">DSM 10527 / NCIMB 13988 / SH1</strain>
    </source>
</reference>
<dbReference type="EMBL" id="BX294142">
    <property type="protein sequence ID" value="CAD74279.1"/>
    <property type="molecule type" value="Genomic_DNA"/>
</dbReference>
<evidence type="ECO:0000313" key="1">
    <source>
        <dbReference type="EMBL" id="CAD74279.1"/>
    </source>
</evidence>
<gene>
    <name evidence="1" type="ordered locus">RB5505</name>
</gene>
<accession>Q7URQ9</accession>
<dbReference type="InParanoid" id="Q7URQ9"/>
<dbReference type="HOGENOM" id="CLU_2702349_0_0_0"/>
<sequence>MKSARNSLRVRLRGFVHQNRIKRPPSLLPPAGENAPNSLKTTGNFIAFKLSQGRLQRPTLLLSHVRIAYVARF</sequence>